<name>A0ABW0R6S0_9BACL</name>
<evidence type="ECO:0000256" key="6">
    <source>
        <dbReference type="ARBA" id="ARBA00023136"/>
    </source>
</evidence>
<feature type="transmembrane region" description="Helical" evidence="7">
    <location>
        <begin position="254"/>
        <end position="274"/>
    </location>
</feature>
<keyword evidence="10" id="KW-1185">Reference proteome</keyword>
<dbReference type="InterPro" id="IPR000620">
    <property type="entry name" value="EamA_dom"/>
</dbReference>
<evidence type="ECO:0000256" key="2">
    <source>
        <dbReference type="ARBA" id="ARBA00007362"/>
    </source>
</evidence>
<dbReference type="PANTHER" id="PTHR42920">
    <property type="entry name" value="OS03G0707200 PROTEIN-RELATED"/>
    <property type="match status" value="1"/>
</dbReference>
<evidence type="ECO:0000256" key="1">
    <source>
        <dbReference type="ARBA" id="ARBA00004651"/>
    </source>
</evidence>
<gene>
    <name evidence="9" type="ORF">ACFPQ4_16390</name>
</gene>
<evidence type="ECO:0000256" key="7">
    <source>
        <dbReference type="SAM" id="Phobius"/>
    </source>
</evidence>
<dbReference type="EMBL" id="JBHSNC010000050">
    <property type="protein sequence ID" value="MFC5531009.1"/>
    <property type="molecule type" value="Genomic_DNA"/>
</dbReference>
<dbReference type="InterPro" id="IPR037185">
    <property type="entry name" value="EmrE-like"/>
</dbReference>
<evidence type="ECO:0000313" key="10">
    <source>
        <dbReference type="Proteomes" id="UP001596108"/>
    </source>
</evidence>
<protein>
    <submittedName>
        <fullName evidence="9">DMT family transporter</fullName>
    </submittedName>
</protein>
<comment type="similarity">
    <text evidence="2">Belongs to the EamA transporter family.</text>
</comment>
<evidence type="ECO:0000259" key="8">
    <source>
        <dbReference type="Pfam" id="PF00892"/>
    </source>
</evidence>
<feature type="transmembrane region" description="Helical" evidence="7">
    <location>
        <begin position="79"/>
        <end position="98"/>
    </location>
</feature>
<feature type="transmembrane region" description="Helical" evidence="7">
    <location>
        <begin position="193"/>
        <end position="212"/>
    </location>
</feature>
<evidence type="ECO:0000313" key="9">
    <source>
        <dbReference type="EMBL" id="MFC5531009.1"/>
    </source>
</evidence>
<feature type="transmembrane region" description="Helical" evidence="7">
    <location>
        <begin position="166"/>
        <end position="186"/>
    </location>
</feature>
<feature type="transmembrane region" description="Helical" evidence="7">
    <location>
        <begin position="135"/>
        <end position="154"/>
    </location>
</feature>
<keyword evidence="4 7" id="KW-0812">Transmembrane</keyword>
<dbReference type="Proteomes" id="UP001596108">
    <property type="component" value="Unassembled WGS sequence"/>
</dbReference>
<feature type="transmembrane region" description="Helical" evidence="7">
    <location>
        <begin position="280"/>
        <end position="296"/>
    </location>
</feature>
<dbReference type="InterPro" id="IPR051258">
    <property type="entry name" value="Diverse_Substrate_Transporter"/>
</dbReference>
<proteinExistence type="inferred from homology"/>
<dbReference type="SUPFAM" id="SSF103481">
    <property type="entry name" value="Multidrug resistance efflux transporter EmrE"/>
    <property type="match status" value="2"/>
</dbReference>
<evidence type="ECO:0000256" key="3">
    <source>
        <dbReference type="ARBA" id="ARBA00022475"/>
    </source>
</evidence>
<reference evidence="10" key="1">
    <citation type="journal article" date="2019" name="Int. J. Syst. Evol. Microbiol.">
        <title>The Global Catalogue of Microorganisms (GCM) 10K type strain sequencing project: providing services to taxonomists for standard genome sequencing and annotation.</title>
        <authorList>
            <consortium name="The Broad Institute Genomics Platform"/>
            <consortium name="The Broad Institute Genome Sequencing Center for Infectious Disease"/>
            <person name="Wu L."/>
            <person name="Ma J."/>
        </authorList>
    </citation>
    <scope>NUCLEOTIDE SEQUENCE [LARGE SCALE GENOMIC DNA]</scope>
    <source>
        <strain evidence="10">CGMCC 1.18578</strain>
    </source>
</reference>
<organism evidence="9 10">
    <name type="scientific">Cohnella yongneupensis</name>
    <dbReference type="NCBI Taxonomy" id="425006"/>
    <lineage>
        <taxon>Bacteria</taxon>
        <taxon>Bacillati</taxon>
        <taxon>Bacillota</taxon>
        <taxon>Bacilli</taxon>
        <taxon>Bacillales</taxon>
        <taxon>Paenibacillaceae</taxon>
        <taxon>Cohnella</taxon>
    </lineage>
</organism>
<keyword evidence="5 7" id="KW-1133">Transmembrane helix</keyword>
<evidence type="ECO:0000256" key="5">
    <source>
        <dbReference type="ARBA" id="ARBA00022989"/>
    </source>
</evidence>
<dbReference type="Pfam" id="PF00892">
    <property type="entry name" value="EamA"/>
    <property type="match status" value="2"/>
</dbReference>
<feature type="transmembrane region" description="Helical" evidence="7">
    <location>
        <begin position="224"/>
        <end position="247"/>
    </location>
</feature>
<sequence>MNRKHNFWAVALVLAGASSYGIGSSIYKLALEDGWSAQHLTFQQVLSGAALLWLAMGLRALKRGMSGTRSGGTSVRRSWLKLSAIGVVGLALTTLFYNESLARVDASLAIVLLFQFTWITIFLESIRKRAWPKRAEWLAMLFIAIGTVLAVGLLEHDFSRIDGIGVLYGLLSAVTYSLFFFLTDFLPPELDSIGKSSVMSTASLVFVTLLHWPTMFDWGNSGSIIGWGLLLGLLNTALPFFCFNVGIPKLGGGLAALLGSMELPAAVVAAFLLLGEPLTWWQAAGIALILVGIGATQKRTNDDAITGMEGED</sequence>
<comment type="caution">
    <text evidence="9">The sequence shown here is derived from an EMBL/GenBank/DDBJ whole genome shotgun (WGS) entry which is preliminary data.</text>
</comment>
<dbReference type="RefSeq" id="WP_378112955.1">
    <property type="nucleotide sequence ID" value="NZ_JBHSNC010000050.1"/>
</dbReference>
<keyword evidence="6 7" id="KW-0472">Membrane</keyword>
<feature type="domain" description="EamA" evidence="8">
    <location>
        <begin position="8"/>
        <end position="151"/>
    </location>
</feature>
<feature type="transmembrane region" description="Helical" evidence="7">
    <location>
        <begin position="104"/>
        <end position="123"/>
    </location>
</feature>
<feature type="domain" description="EamA" evidence="8">
    <location>
        <begin position="164"/>
        <end position="293"/>
    </location>
</feature>
<evidence type="ECO:0000256" key="4">
    <source>
        <dbReference type="ARBA" id="ARBA00022692"/>
    </source>
</evidence>
<feature type="transmembrane region" description="Helical" evidence="7">
    <location>
        <begin position="39"/>
        <end position="58"/>
    </location>
</feature>
<comment type="subcellular location">
    <subcellularLocation>
        <location evidence="1">Cell membrane</location>
        <topology evidence="1">Multi-pass membrane protein</topology>
    </subcellularLocation>
</comment>
<dbReference type="PANTHER" id="PTHR42920:SF11">
    <property type="entry name" value="INNER MEMBRANE PROTEIN YTFF"/>
    <property type="match status" value="1"/>
</dbReference>
<accession>A0ABW0R6S0</accession>
<keyword evidence="3" id="KW-1003">Cell membrane</keyword>